<keyword evidence="1" id="KW-0472">Membrane</keyword>
<keyword evidence="1" id="KW-1133">Transmembrane helix</keyword>
<keyword evidence="1" id="KW-0812">Transmembrane</keyword>
<accession>A0A4R3T9S2</accession>
<sequence length="98" mass="11088">MKRKQTWFYIGVGVVLLLLIYMIGVGANGKALAARQKVFTFHKGEVLPKKATYYVKGITNPKKVEMDMSQVNTDKTGNYILHIKQSSHTYDVKIQIIA</sequence>
<proteinExistence type="predicted"/>
<evidence type="ECO:0000313" key="3">
    <source>
        <dbReference type="Proteomes" id="UP000295773"/>
    </source>
</evidence>
<dbReference type="EMBL" id="SMBP01000013">
    <property type="protein sequence ID" value="TCU58392.1"/>
    <property type="molecule type" value="Genomic_DNA"/>
</dbReference>
<gene>
    <name evidence="2" type="ORF">EDD61_11315</name>
</gene>
<dbReference type="RefSeq" id="WP_117547522.1">
    <property type="nucleotide sequence ID" value="NZ_AP024510.1"/>
</dbReference>
<protein>
    <submittedName>
        <fullName evidence="2">Uncharacterized protein</fullName>
    </submittedName>
</protein>
<name>A0A4R3T9S2_9FIRM</name>
<comment type="caution">
    <text evidence="2">The sequence shown here is derived from an EMBL/GenBank/DDBJ whole genome shotgun (WGS) entry which is preliminary data.</text>
</comment>
<dbReference type="AlphaFoldDB" id="A0A4R3T9S2"/>
<organism evidence="2 3">
    <name type="scientific">Longicatena caecimuris</name>
    <dbReference type="NCBI Taxonomy" id="1796635"/>
    <lineage>
        <taxon>Bacteria</taxon>
        <taxon>Bacillati</taxon>
        <taxon>Bacillota</taxon>
        <taxon>Erysipelotrichia</taxon>
        <taxon>Erysipelotrichales</taxon>
        <taxon>Erysipelotrichaceae</taxon>
        <taxon>Longicatena</taxon>
    </lineage>
</organism>
<evidence type="ECO:0000256" key="1">
    <source>
        <dbReference type="SAM" id="Phobius"/>
    </source>
</evidence>
<evidence type="ECO:0000313" key="2">
    <source>
        <dbReference type="EMBL" id="TCU58392.1"/>
    </source>
</evidence>
<dbReference type="Proteomes" id="UP000295773">
    <property type="component" value="Unassembled WGS sequence"/>
</dbReference>
<keyword evidence="3" id="KW-1185">Reference proteome</keyword>
<feature type="transmembrane region" description="Helical" evidence="1">
    <location>
        <begin position="6"/>
        <end position="27"/>
    </location>
</feature>
<dbReference type="GeneID" id="73795849"/>
<reference evidence="2 3" key="1">
    <citation type="submission" date="2019-03" db="EMBL/GenBank/DDBJ databases">
        <title>Genomic Encyclopedia of Type Strains, Phase IV (KMG-IV): sequencing the most valuable type-strain genomes for metagenomic binning, comparative biology and taxonomic classification.</title>
        <authorList>
            <person name="Goeker M."/>
        </authorList>
    </citation>
    <scope>NUCLEOTIDE SEQUENCE [LARGE SCALE GENOMIC DNA]</scope>
    <source>
        <strain evidence="2 3">DSM 29481</strain>
    </source>
</reference>